<feature type="domain" description="Kinesin motor" evidence="11">
    <location>
        <begin position="75"/>
        <end position="500"/>
    </location>
</feature>
<reference evidence="12 13" key="1">
    <citation type="submission" date="2024-08" db="EMBL/GenBank/DDBJ databases">
        <authorList>
            <person name="Cucini C."/>
            <person name="Frati F."/>
        </authorList>
    </citation>
    <scope>NUCLEOTIDE SEQUENCE [LARGE SCALE GENOMIC DNA]</scope>
</reference>
<evidence type="ECO:0000259" key="11">
    <source>
        <dbReference type="PROSITE" id="PS50067"/>
    </source>
</evidence>
<dbReference type="Proteomes" id="UP001642540">
    <property type="component" value="Unassembled WGS sequence"/>
</dbReference>
<evidence type="ECO:0000256" key="2">
    <source>
        <dbReference type="ARBA" id="ARBA00022490"/>
    </source>
</evidence>
<evidence type="ECO:0000256" key="9">
    <source>
        <dbReference type="PROSITE-ProRule" id="PRU00283"/>
    </source>
</evidence>
<keyword evidence="7 9" id="KW-0505">Motor protein</keyword>
<keyword evidence="2" id="KW-0963">Cytoplasm</keyword>
<dbReference type="Pfam" id="PF00225">
    <property type="entry name" value="Kinesin"/>
    <property type="match status" value="1"/>
</dbReference>
<dbReference type="PRINTS" id="PR00380">
    <property type="entry name" value="KINESINHEAVY"/>
</dbReference>
<evidence type="ECO:0000256" key="3">
    <source>
        <dbReference type="ARBA" id="ARBA00022553"/>
    </source>
</evidence>
<dbReference type="Gene3D" id="3.40.850.10">
    <property type="entry name" value="Kinesin motor domain"/>
    <property type="match status" value="1"/>
</dbReference>
<feature type="binding site" evidence="9">
    <location>
        <begin position="165"/>
        <end position="172"/>
    </location>
    <ligand>
        <name>ATP</name>
        <dbReference type="ChEBI" id="CHEBI:30616"/>
    </ligand>
</feature>
<dbReference type="InterPro" id="IPR036961">
    <property type="entry name" value="Kinesin_motor_dom_sf"/>
</dbReference>
<comment type="caution">
    <text evidence="12">The sequence shown here is derived from an EMBL/GenBank/DDBJ whole genome shotgun (WGS) entry which is preliminary data.</text>
</comment>
<evidence type="ECO:0000256" key="7">
    <source>
        <dbReference type="ARBA" id="ARBA00023175"/>
    </source>
</evidence>
<name>A0ABP1RW37_9HEXA</name>
<evidence type="ECO:0000256" key="10">
    <source>
        <dbReference type="SAM" id="MobiDB-lite"/>
    </source>
</evidence>
<dbReference type="PANTHER" id="PTHR47970:SF29">
    <property type="entry name" value="KINESIN FAMILY MEMBER 20B"/>
    <property type="match status" value="1"/>
</dbReference>
<dbReference type="SUPFAM" id="SSF52540">
    <property type="entry name" value="P-loop containing nucleoside triphosphate hydrolases"/>
    <property type="match status" value="1"/>
</dbReference>
<keyword evidence="8" id="KW-0206">Cytoskeleton</keyword>
<feature type="region of interest" description="Disordered" evidence="10">
    <location>
        <begin position="652"/>
        <end position="681"/>
    </location>
</feature>
<evidence type="ECO:0000256" key="6">
    <source>
        <dbReference type="ARBA" id="ARBA00023054"/>
    </source>
</evidence>
<proteinExistence type="inferred from homology"/>
<dbReference type="InterPro" id="IPR027417">
    <property type="entry name" value="P-loop_NTPase"/>
</dbReference>
<dbReference type="PROSITE" id="PS50067">
    <property type="entry name" value="KINESIN_MOTOR_2"/>
    <property type="match status" value="1"/>
</dbReference>
<evidence type="ECO:0000313" key="12">
    <source>
        <dbReference type="EMBL" id="CAL8137292.1"/>
    </source>
</evidence>
<sequence>MEADGVISSSSGNLTGSVSPNQRPSYVDFASTSGLYPSVQPFDERVIKRLDPELFDETHCSEENLVADVTAEDEKLKTFLRIRPISIRIDDARKVIAIQDSQTVVAYSNLKNTKFSQERNRRQTEFKFTKVLGPECGQSDVFYECVTSLVEKFLKSENCLIFSYGATNSGKTYTMQGHGTEYGIIPRTLDAIFNRINERQYKVGNIRPHLYEAFLHLNPSEVDTLYEKRNLVIQEASIKQELMTSYRLSTSGFSDKSGATVDLVGGGQLFDPNNMHSDSTLYSVWVSYAELYNERVYDLLDNSTFSKSKRRKELKLMQDRNGFVYVKDLTEFPVTSDEEAYKLFLAGRKNLQFAATQMNMHSSRSHSFFTIRVVSLGIGDGLIPYPKTVHRLTFCDLAGMERANQTENEGFRLKESGTINNSLTVLLKVIRLLREKQMHGKHGIGMIETIPFRDSKLTHIFKSYLTSSTHVCMVVNVNPDPFVAESTLQVLQNSAIASNVIVFKPIDINMPQYVPDFGEPIKCLGKPPLPRSSIGMSSTRSSEWHSSRSSPAPTSTDSDAEEYEATTVVAPKTMAQKVAMLELEVVRLKGLLAQSELEKQKIREDMLKMICDERVLWNKRLQQRMLNEENFNRRRLSLMKHELMLSPASRCGRCSPPTADMEDIDETFEENEETDESDKEN</sequence>
<keyword evidence="5 9" id="KW-0067">ATP-binding</keyword>
<evidence type="ECO:0000256" key="4">
    <source>
        <dbReference type="ARBA" id="ARBA00022741"/>
    </source>
</evidence>
<feature type="compositionally biased region" description="Low complexity" evidence="10">
    <location>
        <begin position="8"/>
        <end position="19"/>
    </location>
</feature>
<protein>
    <recommendedName>
        <fullName evidence="11">Kinesin motor domain-containing protein</fullName>
    </recommendedName>
</protein>
<comment type="subcellular location">
    <subcellularLocation>
        <location evidence="1">Cytoplasm</location>
        <location evidence="1">Cytoskeleton</location>
        <location evidence="1">Spindle</location>
    </subcellularLocation>
</comment>
<organism evidence="12 13">
    <name type="scientific">Orchesella dallaii</name>
    <dbReference type="NCBI Taxonomy" id="48710"/>
    <lineage>
        <taxon>Eukaryota</taxon>
        <taxon>Metazoa</taxon>
        <taxon>Ecdysozoa</taxon>
        <taxon>Arthropoda</taxon>
        <taxon>Hexapoda</taxon>
        <taxon>Collembola</taxon>
        <taxon>Entomobryomorpha</taxon>
        <taxon>Entomobryoidea</taxon>
        <taxon>Orchesellidae</taxon>
        <taxon>Orchesellinae</taxon>
        <taxon>Orchesella</taxon>
    </lineage>
</organism>
<keyword evidence="13" id="KW-1185">Reference proteome</keyword>
<dbReference type="InterPro" id="IPR047149">
    <property type="entry name" value="KIF11-like"/>
</dbReference>
<evidence type="ECO:0000256" key="1">
    <source>
        <dbReference type="ARBA" id="ARBA00004186"/>
    </source>
</evidence>
<accession>A0ABP1RW37</accession>
<dbReference type="InterPro" id="IPR001752">
    <property type="entry name" value="Kinesin_motor_dom"/>
</dbReference>
<feature type="compositionally biased region" description="Low complexity" evidence="10">
    <location>
        <begin position="532"/>
        <end position="541"/>
    </location>
</feature>
<keyword evidence="6" id="KW-0175">Coiled coil</keyword>
<dbReference type="EMBL" id="CAXLJM020000117">
    <property type="protein sequence ID" value="CAL8137292.1"/>
    <property type="molecule type" value="Genomic_DNA"/>
</dbReference>
<evidence type="ECO:0000256" key="8">
    <source>
        <dbReference type="ARBA" id="ARBA00023212"/>
    </source>
</evidence>
<feature type="region of interest" description="Disordered" evidence="10">
    <location>
        <begin position="528"/>
        <end position="563"/>
    </location>
</feature>
<evidence type="ECO:0000313" key="13">
    <source>
        <dbReference type="Proteomes" id="UP001642540"/>
    </source>
</evidence>
<feature type="region of interest" description="Disordered" evidence="10">
    <location>
        <begin position="1"/>
        <end position="23"/>
    </location>
</feature>
<keyword evidence="4 9" id="KW-0547">Nucleotide-binding</keyword>
<feature type="compositionally biased region" description="Acidic residues" evidence="10">
    <location>
        <begin position="660"/>
        <end position="681"/>
    </location>
</feature>
<dbReference type="PANTHER" id="PTHR47970">
    <property type="entry name" value="KINESIN-LIKE PROTEIN KIF11"/>
    <property type="match status" value="1"/>
</dbReference>
<keyword evidence="3" id="KW-0597">Phosphoprotein</keyword>
<dbReference type="SMART" id="SM00129">
    <property type="entry name" value="KISc"/>
    <property type="match status" value="1"/>
</dbReference>
<gene>
    <name evidence="12" type="ORF">ODALV1_LOCUS26852</name>
</gene>
<evidence type="ECO:0000256" key="5">
    <source>
        <dbReference type="ARBA" id="ARBA00022840"/>
    </source>
</evidence>
<comment type="similarity">
    <text evidence="9">Belongs to the TRAFAC class myosin-kinesin ATPase superfamily. Kinesin family.</text>
</comment>